<feature type="region of interest" description="Disordered" evidence="1">
    <location>
        <begin position="637"/>
        <end position="716"/>
    </location>
</feature>
<feature type="compositionally biased region" description="Basic and acidic residues" evidence="1">
    <location>
        <begin position="1077"/>
        <end position="1086"/>
    </location>
</feature>
<feature type="compositionally biased region" description="Basic and acidic residues" evidence="1">
    <location>
        <begin position="997"/>
        <end position="1006"/>
    </location>
</feature>
<evidence type="ECO:0000256" key="1">
    <source>
        <dbReference type="SAM" id="MobiDB-lite"/>
    </source>
</evidence>
<feature type="compositionally biased region" description="Basic and acidic residues" evidence="1">
    <location>
        <begin position="751"/>
        <end position="787"/>
    </location>
</feature>
<sequence length="1461" mass="166804">MRFLGKTATFAIFLTFFMYNYGEPDCEEMARKLTTQESNKNDAKFFKKCIVDYFGFGIIHNTNITVPQIASSNFYDSKKRPYIELIAKRVERFFIRNGNWYNILQKKDIFKANDCRDLLYVVTAKYVYALYVLHTLKYELTVCIASESGKYPFTYSITSRGNICYIKPLHLKCAEEIELNLLGRNSGSLTALFNQFFREPIGEDRTVPGFKEDSDILMGVRVSAFSLENVFPQMFRGPNLFHNLMLQAVAGKMIGSAKMKLLSVAVAIFRMKSFSGKYFNELLSDQSPLRAQTSLAMVFQHWGVELTSFDSKIKSFMESPHYNYELNYRRRHKIAFQLVIGRLESKDEIPSSYVRLLAQYAVCLVYNTPVYLTSGAVRHAVIKEKLTQNQQKYFIQLEDYWHSMLENWAIATRVYKKECLRNKYKINACLLRMSKSLYLMFDAMVQDAPFDETDDFPEWGEPEQTIENEKTTTETVAKPLGEDVESPDDTKSLTKDIEGAHKTEPLTKDSEITNKEKLLVEKNEDADVQRKTKLLDKNVGASVGSRIEVQAEKNDGKSSGIYLTSPLTPDFLDLADTEELDNFGNFATPQEVKPLYADVDAAVSPVKRTFSDEDMARSLHEDEGHSVRRTLSVEDMARSLDEDEESPVRRTLPDEDMARSLHEDEGHSVRRTLSDEDMARSLDEDEESPVRRTLPDEDMAKFLNEDKEPSVRRTLSDEDMARSLNENEESFVRQTLSNEAMARSLDEDEESFVRRTLSDEGMARSLDEDEDSPVKRTLPDEDMARSLDEDEETSIDSSMVEPDYKTNMNNDTASMVEPHSKVTAGSSMTNPMDMNDNEQMRSSMDEGKGESIGSQMNTEKSVDASMTKPENKDIKETAGLPIRQPLNEDSEESMGSPMAKPLNSDHKESLSSEMTTPLDKHTEETTDLLMRKPLHNDMKESAGAETTKPLNKDTKKTSGSPMVKPLDKDIEKTSNSPMVKPLDKDTEKTSDSPMVKPLDKDTEKTSDSPMVKPLDKDTEKTSDSPMVKPPNKDTEKTSDSPMVKPLDKDTEKTSDSPMAKPLDKDTKKTSDSPMVKPLDKDTEKTSDSPMVKPLDKDTEKTLGSLMVKPLDKDTEKTSDSPMAKPLDKDTKKTSDSPMVKPLDKDTEKTSDSPMAKPLDKDTEKTSGSPMVKPANKDTEKTSDSPMVKPLDKDTEKTSDSPMVKPLDKDTEKTLDSPMVKPLDKGIEKTSDSPMVKPLGKDTKRTSNSPMVKPLDKNVKETAGVETEEPTHDDFLEYPTSDAHDVPRKTTRTKSVGNKTQEHPRFFSRYYRRGRYGYRSLSVSRRRRYSSVSRRRRSIYVSRRRRISVGRRRRYSSVSRRRRSIYVSRRRRISAKPKASRVNMGPDETKNIKIFLQKFYCHFRPEIERMKFQKGCMDKIQLSVRKFNRVAFSHFAQRYGKSFRGKMRWKKPKENVLVKTEL</sequence>
<feature type="compositionally biased region" description="Basic and acidic residues" evidence="1">
    <location>
        <begin position="1061"/>
        <end position="1070"/>
    </location>
</feature>
<keyword evidence="2" id="KW-0732">Signal</keyword>
<reference evidence="3" key="1">
    <citation type="submission" date="2020-04" db="EMBL/GenBank/DDBJ databases">
        <authorList>
            <person name="Alioto T."/>
            <person name="Alioto T."/>
            <person name="Gomez Garrido J."/>
        </authorList>
    </citation>
    <scope>NUCLEOTIDE SEQUENCE</scope>
    <source>
        <strain evidence="3">A484AB</strain>
    </source>
</reference>
<feature type="compositionally biased region" description="Polar residues" evidence="1">
    <location>
        <begin position="823"/>
        <end position="832"/>
    </location>
</feature>
<feature type="region of interest" description="Disordered" evidence="1">
    <location>
        <begin position="743"/>
        <end position="1298"/>
    </location>
</feature>
<feature type="compositionally biased region" description="Basic and acidic residues" evidence="1">
    <location>
        <begin position="981"/>
        <end position="990"/>
    </location>
</feature>
<accession>A0A6S7I5M7</accession>
<feature type="compositionally biased region" description="Basic and acidic residues" evidence="1">
    <location>
        <begin position="1189"/>
        <end position="1198"/>
    </location>
</feature>
<evidence type="ECO:0000313" key="4">
    <source>
        <dbReference type="Proteomes" id="UP001152795"/>
    </source>
</evidence>
<dbReference type="PANTHER" id="PTHR36489">
    <property type="entry name" value="PROTEIN-COUPLED RECEPTOR GPR1, PUTATIVE-RELATED"/>
    <property type="match status" value="1"/>
</dbReference>
<feature type="compositionally biased region" description="Basic and acidic residues" evidence="1">
    <location>
        <begin position="1013"/>
        <end position="1022"/>
    </location>
</feature>
<dbReference type="OrthoDB" id="371494at2759"/>
<dbReference type="Proteomes" id="UP001152795">
    <property type="component" value="Unassembled WGS sequence"/>
</dbReference>
<evidence type="ECO:0000313" key="3">
    <source>
        <dbReference type="EMBL" id="CAB3999778.1"/>
    </source>
</evidence>
<organism evidence="3 4">
    <name type="scientific">Paramuricea clavata</name>
    <name type="common">Red gorgonian</name>
    <name type="synonym">Violescent sea-whip</name>
    <dbReference type="NCBI Taxonomy" id="317549"/>
    <lineage>
        <taxon>Eukaryota</taxon>
        <taxon>Metazoa</taxon>
        <taxon>Cnidaria</taxon>
        <taxon>Anthozoa</taxon>
        <taxon>Octocorallia</taxon>
        <taxon>Malacalcyonacea</taxon>
        <taxon>Plexauridae</taxon>
        <taxon>Paramuricea</taxon>
    </lineage>
</organism>
<feature type="chain" id="PRO_5043870817" evidence="2">
    <location>
        <begin position="23"/>
        <end position="1461"/>
    </location>
</feature>
<dbReference type="EMBL" id="CACRXK020003667">
    <property type="protein sequence ID" value="CAB3999778.1"/>
    <property type="molecule type" value="Genomic_DNA"/>
</dbReference>
<name>A0A6S7I5M7_PARCT</name>
<feature type="signal peptide" evidence="2">
    <location>
        <begin position="1"/>
        <end position="22"/>
    </location>
</feature>
<feature type="region of interest" description="Disordered" evidence="1">
    <location>
        <begin position="480"/>
        <end position="514"/>
    </location>
</feature>
<feature type="compositionally biased region" description="Basic and acidic residues" evidence="1">
    <location>
        <begin position="1205"/>
        <end position="1214"/>
    </location>
</feature>
<protein>
    <submittedName>
        <fullName evidence="3">Uncharacterized protein</fullName>
    </submittedName>
</protein>
<keyword evidence="4" id="KW-1185">Reference proteome</keyword>
<gene>
    <name evidence="3" type="ORF">PACLA_8A027569</name>
</gene>
<evidence type="ECO:0000256" key="2">
    <source>
        <dbReference type="SAM" id="SignalP"/>
    </source>
</evidence>
<proteinExistence type="predicted"/>
<feature type="compositionally biased region" description="Basic and acidic residues" evidence="1">
    <location>
        <begin position="1141"/>
        <end position="1150"/>
    </location>
</feature>
<feature type="compositionally biased region" description="Basic and acidic residues" evidence="1">
    <location>
        <begin position="1221"/>
        <end position="1230"/>
    </location>
</feature>
<feature type="compositionally biased region" description="Basic and acidic residues" evidence="1">
    <location>
        <begin position="1125"/>
        <end position="1134"/>
    </location>
</feature>
<comment type="caution">
    <text evidence="3">The sequence shown here is derived from an EMBL/GenBank/DDBJ whole genome shotgun (WGS) entry which is preliminary data.</text>
</comment>
<feature type="compositionally biased region" description="Basic and acidic residues" evidence="1">
    <location>
        <begin position="1109"/>
        <end position="1118"/>
    </location>
</feature>
<dbReference type="PANTHER" id="PTHR36489:SF1">
    <property type="entry name" value="G-PROTEIN COUPLED RECEPTORS FAMILY 1 PROFILE DOMAIN-CONTAINING PROTEIN"/>
    <property type="match status" value="1"/>
</dbReference>
<feature type="compositionally biased region" description="Basic and acidic residues" evidence="1">
    <location>
        <begin position="1045"/>
        <end position="1054"/>
    </location>
</feature>
<feature type="compositionally biased region" description="Basic and acidic residues" evidence="1">
    <location>
        <begin position="488"/>
        <end position="514"/>
    </location>
</feature>